<dbReference type="HAMAP" id="MF_01080">
    <property type="entry name" value="TruB_bact"/>
    <property type="match status" value="1"/>
</dbReference>
<evidence type="ECO:0000259" key="8">
    <source>
        <dbReference type="Pfam" id="PF16198"/>
    </source>
</evidence>
<accession>G9YF92</accession>
<dbReference type="RefSeq" id="WP_006789287.1">
    <property type="nucleotide sequence ID" value="NZ_JH417567.1"/>
</dbReference>
<feature type="active site" description="Nucleophile" evidence="5">
    <location>
        <position position="39"/>
    </location>
</feature>
<sequence>MIHGIINVLKPSAMSSHDVVGRVRRIFGMKKVGHSGTLDPLAAGVLPVFLGQAPRLIEYSGNEDKTYRAELAFGFATDTEDSTGRVVATRAVPKLSAADIETVLKEFIGTVRQRPSKYSAINVNGVKAYKLARRNEKFELPERDVEIKALTLISFEDGRAVIEAECSKGTYIRALVRDIGERLGTLATMTYLLRLRVGDFSIETAATLEELETRKEGCVLPVDASIQRMAKTICSHEQYEALLQGRAVPFAGQCLKDGDVLRVYDAGDILVGIGRFDEAHHIIRPHKMFNRER</sequence>
<dbReference type="GO" id="GO:1990481">
    <property type="term" value="P:mRNA pseudouridine synthesis"/>
    <property type="evidence" value="ECO:0007669"/>
    <property type="project" value="TreeGrafter"/>
</dbReference>
<evidence type="ECO:0000259" key="7">
    <source>
        <dbReference type="Pfam" id="PF09157"/>
    </source>
</evidence>
<comment type="caution">
    <text evidence="9">The sequence shown here is derived from an EMBL/GenBank/DDBJ whole genome shotgun (WGS) entry which is preliminary data.</text>
</comment>
<dbReference type="Pfam" id="PF16198">
    <property type="entry name" value="TruB_C_2"/>
    <property type="match status" value="1"/>
</dbReference>
<evidence type="ECO:0000256" key="3">
    <source>
        <dbReference type="ARBA" id="ARBA00022694"/>
    </source>
</evidence>
<evidence type="ECO:0000313" key="9">
    <source>
        <dbReference type="EMBL" id="EHM43260.1"/>
    </source>
</evidence>
<dbReference type="InterPro" id="IPR020103">
    <property type="entry name" value="PsdUridine_synth_cat_dom_sf"/>
</dbReference>
<evidence type="ECO:0000313" key="10">
    <source>
        <dbReference type="Proteomes" id="UP000005481"/>
    </source>
</evidence>
<dbReference type="EMBL" id="AGCJ01000010">
    <property type="protein sequence ID" value="EHM43260.1"/>
    <property type="molecule type" value="Genomic_DNA"/>
</dbReference>
<dbReference type="PANTHER" id="PTHR13767:SF2">
    <property type="entry name" value="PSEUDOURIDYLATE SYNTHASE TRUB1"/>
    <property type="match status" value="1"/>
</dbReference>
<keyword evidence="3 5" id="KW-0819">tRNA processing</keyword>
<dbReference type="SUPFAM" id="SSF55120">
    <property type="entry name" value="Pseudouridine synthase"/>
    <property type="match status" value="1"/>
</dbReference>
<dbReference type="Proteomes" id="UP000005481">
    <property type="component" value="Unassembled WGS sequence"/>
</dbReference>
<evidence type="ECO:0000259" key="6">
    <source>
        <dbReference type="Pfam" id="PF01509"/>
    </source>
</evidence>
<dbReference type="GO" id="GO:0031119">
    <property type="term" value="P:tRNA pseudouridine synthesis"/>
    <property type="evidence" value="ECO:0007669"/>
    <property type="project" value="UniProtKB-UniRule"/>
</dbReference>
<dbReference type="AlphaFoldDB" id="G9YF92"/>
<keyword evidence="10" id="KW-1185">Reference proteome</keyword>
<proteinExistence type="inferred from homology"/>
<evidence type="ECO:0000256" key="1">
    <source>
        <dbReference type="ARBA" id="ARBA00000385"/>
    </source>
</evidence>
<dbReference type="EC" id="5.4.99.25" evidence="5"/>
<evidence type="ECO:0000256" key="4">
    <source>
        <dbReference type="ARBA" id="ARBA00023235"/>
    </source>
</evidence>
<comment type="similarity">
    <text evidence="2 5">Belongs to the pseudouridine synthase TruB family. Type 1 subfamily.</text>
</comment>
<protein>
    <recommendedName>
        <fullName evidence="5">tRNA pseudouridine synthase B</fullName>
        <ecNumber evidence="5">5.4.99.25</ecNumber>
    </recommendedName>
    <alternativeName>
        <fullName evidence="5">tRNA pseudouridine(55) synthase</fullName>
        <shortName evidence="5">Psi55 synthase</shortName>
    </alternativeName>
    <alternativeName>
        <fullName evidence="5">tRNA pseudouridylate synthase</fullName>
    </alternativeName>
    <alternativeName>
        <fullName evidence="5">tRNA-uridine isomerase</fullName>
    </alternativeName>
</protein>
<dbReference type="InterPro" id="IPR015240">
    <property type="entry name" value="tRNA_sdUridine_synth_fam1_C"/>
</dbReference>
<comment type="catalytic activity">
    <reaction evidence="1 5">
        <text>uridine(55) in tRNA = pseudouridine(55) in tRNA</text>
        <dbReference type="Rhea" id="RHEA:42532"/>
        <dbReference type="Rhea" id="RHEA-COMP:10101"/>
        <dbReference type="Rhea" id="RHEA-COMP:10102"/>
        <dbReference type="ChEBI" id="CHEBI:65314"/>
        <dbReference type="ChEBI" id="CHEBI:65315"/>
        <dbReference type="EC" id="5.4.99.25"/>
    </reaction>
</comment>
<feature type="domain" description="tRNA pseudouridylate synthase B C-terminal" evidence="8">
    <location>
        <begin position="173"/>
        <end position="213"/>
    </location>
</feature>
<dbReference type="eggNOG" id="COG0130">
    <property type="taxonomic scope" value="Bacteria"/>
</dbReference>
<evidence type="ECO:0000256" key="5">
    <source>
        <dbReference type="HAMAP-Rule" id="MF_01080"/>
    </source>
</evidence>
<comment type="function">
    <text evidence="5">Responsible for synthesis of pseudouridine from uracil-55 in the psi GC loop of transfer RNAs.</text>
</comment>
<dbReference type="HOGENOM" id="CLU_032087_0_2_9"/>
<dbReference type="PANTHER" id="PTHR13767">
    <property type="entry name" value="TRNA-PSEUDOURIDINE SYNTHASE"/>
    <property type="match status" value="1"/>
</dbReference>
<organism evidence="9 10">
    <name type="scientific">Anaeroglobus geminatus F0357</name>
    <dbReference type="NCBI Taxonomy" id="861450"/>
    <lineage>
        <taxon>Bacteria</taxon>
        <taxon>Bacillati</taxon>
        <taxon>Bacillota</taxon>
        <taxon>Negativicutes</taxon>
        <taxon>Veillonellales</taxon>
        <taxon>Veillonellaceae</taxon>
        <taxon>Anaeroglobus</taxon>
    </lineage>
</organism>
<dbReference type="InterPro" id="IPR002501">
    <property type="entry name" value="PsdUridine_synth_N"/>
</dbReference>
<dbReference type="GO" id="GO:0160148">
    <property type="term" value="F:tRNA pseudouridine(55) synthase activity"/>
    <property type="evidence" value="ECO:0007669"/>
    <property type="project" value="UniProtKB-EC"/>
</dbReference>
<dbReference type="PATRIC" id="fig|861450.3.peg.287"/>
<dbReference type="Gene3D" id="3.30.2350.10">
    <property type="entry name" value="Pseudouridine synthase"/>
    <property type="match status" value="1"/>
</dbReference>
<dbReference type="CDD" id="cd02573">
    <property type="entry name" value="PseudoU_synth_EcTruB"/>
    <property type="match status" value="1"/>
</dbReference>
<dbReference type="OrthoDB" id="9802309at2"/>
<dbReference type="Pfam" id="PF01509">
    <property type="entry name" value="TruB_N"/>
    <property type="match status" value="1"/>
</dbReference>
<keyword evidence="4 5" id="KW-0413">Isomerase</keyword>
<gene>
    <name evidence="5" type="primary">truB</name>
    <name evidence="9" type="ORF">HMPREF0080_00303</name>
</gene>
<dbReference type="STRING" id="861450.HMPREF0080_00303"/>
<name>G9YF92_9FIRM</name>
<dbReference type="InterPro" id="IPR014780">
    <property type="entry name" value="tRNA_psdUridine_synth_TruB"/>
</dbReference>
<reference evidence="9 10" key="1">
    <citation type="submission" date="2011-08" db="EMBL/GenBank/DDBJ databases">
        <authorList>
            <person name="Weinstock G."/>
            <person name="Sodergren E."/>
            <person name="Clifton S."/>
            <person name="Fulton L."/>
            <person name="Fulton B."/>
            <person name="Courtney L."/>
            <person name="Fronick C."/>
            <person name="Harrison M."/>
            <person name="Strong C."/>
            <person name="Farmer C."/>
            <person name="Delahaunty K."/>
            <person name="Markovic C."/>
            <person name="Hall O."/>
            <person name="Minx P."/>
            <person name="Tomlinson C."/>
            <person name="Mitreva M."/>
            <person name="Hou S."/>
            <person name="Chen J."/>
            <person name="Wollam A."/>
            <person name="Pepin K.H."/>
            <person name="Johnson M."/>
            <person name="Bhonagiri V."/>
            <person name="Zhang X."/>
            <person name="Suruliraj S."/>
            <person name="Warren W."/>
            <person name="Chinwalla A."/>
            <person name="Mardis E.R."/>
            <person name="Wilson R.K."/>
        </authorList>
    </citation>
    <scope>NUCLEOTIDE SEQUENCE [LARGE SCALE GENOMIC DNA]</scope>
    <source>
        <strain evidence="9 10">F0357</strain>
    </source>
</reference>
<feature type="domain" description="Pseudouridine synthase II N-terminal" evidence="6">
    <location>
        <begin position="24"/>
        <end position="172"/>
    </location>
</feature>
<dbReference type="Pfam" id="PF09157">
    <property type="entry name" value="TruB-C_2"/>
    <property type="match status" value="1"/>
</dbReference>
<feature type="domain" description="tRNA pseudouridine synthase II TruB subfamily 1 C-terminal" evidence="7">
    <location>
        <begin position="236"/>
        <end position="282"/>
    </location>
</feature>
<dbReference type="InterPro" id="IPR032819">
    <property type="entry name" value="TruB_C"/>
</dbReference>
<dbReference type="GO" id="GO:0003723">
    <property type="term" value="F:RNA binding"/>
    <property type="evidence" value="ECO:0007669"/>
    <property type="project" value="InterPro"/>
</dbReference>
<dbReference type="NCBIfam" id="TIGR00431">
    <property type="entry name" value="TruB"/>
    <property type="match status" value="1"/>
</dbReference>
<evidence type="ECO:0000256" key="2">
    <source>
        <dbReference type="ARBA" id="ARBA00005642"/>
    </source>
</evidence>